<evidence type="ECO:0000313" key="16">
    <source>
        <dbReference type="Proteomes" id="UP001311799"/>
    </source>
</evidence>
<evidence type="ECO:0000313" key="15">
    <source>
        <dbReference type="EMBL" id="KAK6589865.1"/>
    </source>
</evidence>
<organism evidence="15 16">
    <name type="scientific">Cryptosporidium xiaoi</name>
    <dbReference type="NCBI Taxonomy" id="659607"/>
    <lineage>
        <taxon>Eukaryota</taxon>
        <taxon>Sar</taxon>
        <taxon>Alveolata</taxon>
        <taxon>Apicomplexa</taxon>
        <taxon>Conoidasida</taxon>
        <taxon>Coccidia</taxon>
        <taxon>Eucoccidiorida</taxon>
        <taxon>Eimeriorina</taxon>
        <taxon>Cryptosporidiidae</taxon>
        <taxon>Cryptosporidium</taxon>
    </lineage>
</organism>
<dbReference type="EMBL" id="JAWDEY010000010">
    <property type="protein sequence ID" value="KAK6589865.1"/>
    <property type="molecule type" value="Genomic_DNA"/>
</dbReference>
<evidence type="ECO:0000256" key="9">
    <source>
        <dbReference type="ARBA" id="ARBA00047761"/>
    </source>
</evidence>
<reference evidence="15 16" key="1">
    <citation type="submission" date="2023-10" db="EMBL/GenBank/DDBJ databases">
        <title>Comparative genomics analysis reveals potential genetic determinants of host preference in Cryptosporidium xiaoi.</title>
        <authorList>
            <person name="Xiao L."/>
            <person name="Li J."/>
        </authorList>
    </citation>
    <scope>NUCLEOTIDE SEQUENCE [LARGE SCALE GENOMIC DNA]</scope>
    <source>
        <strain evidence="15 16">52996</strain>
    </source>
</reference>
<evidence type="ECO:0000256" key="5">
    <source>
        <dbReference type="ARBA" id="ARBA00022801"/>
    </source>
</evidence>
<evidence type="ECO:0000256" key="12">
    <source>
        <dbReference type="RuleBase" id="RU367080"/>
    </source>
</evidence>
<dbReference type="EC" id="3.1.3.16" evidence="12"/>
<comment type="catalytic activity">
    <reaction evidence="10 12">
        <text>O-phospho-L-threonyl-[protein] + H2O = L-threonyl-[protein] + phosphate</text>
        <dbReference type="Rhea" id="RHEA:47004"/>
        <dbReference type="Rhea" id="RHEA-COMP:11060"/>
        <dbReference type="Rhea" id="RHEA-COMP:11605"/>
        <dbReference type="ChEBI" id="CHEBI:15377"/>
        <dbReference type="ChEBI" id="CHEBI:30013"/>
        <dbReference type="ChEBI" id="CHEBI:43474"/>
        <dbReference type="ChEBI" id="CHEBI:61977"/>
        <dbReference type="EC" id="3.1.3.16"/>
    </reaction>
</comment>
<evidence type="ECO:0000256" key="11">
    <source>
        <dbReference type="PROSITE-ProRule" id="PRU00812"/>
    </source>
</evidence>
<dbReference type="GO" id="GO:0008270">
    <property type="term" value="F:zinc ion binding"/>
    <property type="evidence" value="ECO:0007669"/>
    <property type="project" value="UniProtKB-KW"/>
</dbReference>
<feature type="domain" description="RTR1-type" evidence="14">
    <location>
        <begin position="51"/>
        <end position="138"/>
    </location>
</feature>
<evidence type="ECO:0000256" key="6">
    <source>
        <dbReference type="ARBA" id="ARBA00022833"/>
    </source>
</evidence>
<dbReference type="Proteomes" id="UP001311799">
    <property type="component" value="Unassembled WGS sequence"/>
</dbReference>
<dbReference type="GO" id="GO:0008420">
    <property type="term" value="F:RNA polymerase II CTD heptapeptide repeat phosphatase activity"/>
    <property type="evidence" value="ECO:0007669"/>
    <property type="project" value="UniProtKB-UniRule"/>
</dbReference>
<evidence type="ECO:0000256" key="2">
    <source>
        <dbReference type="ARBA" id="ARBA00005676"/>
    </source>
</evidence>
<feature type="region of interest" description="Disordered" evidence="13">
    <location>
        <begin position="206"/>
        <end position="240"/>
    </location>
</feature>
<dbReference type="PANTHER" id="PTHR14732">
    <property type="entry name" value="RNA POLYMERASE II SUBUNIT B1 CTD PHOSPHATASE RPAP2-RELATED"/>
    <property type="match status" value="1"/>
</dbReference>
<dbReference type="GO" id="GO:0005737">
    <property type="term" value="C:cytoplasm"/>
    <property type="evidence" value="ECO:0007669"/>
    <property type="project" value="TreeGrafter"/>
</dbReference>
<keyword evidence="4 12" id="KW-0863">Zinc-finger</keyword>
<name>A0AAV9Y258_9CRYT</name>
<evidence type="ECO:0000256" key="4">
    <source>
        <dbReference type="ARBA" id="ARBA00022771"/>
    </source>
</evidence>
<dbReference type="InterPro" id="IPR039693">
    <property type="entry name" value="Rtr1/RPAP2"/>
</dbReference>
<keyword evidence="7 12" id="KW-0904">Protein phosphatase</keyword>
<evidence type="ECO:0000256" key="1">
    <source>
        <dbReference type="ARBA" id="ARBA00004123"/>
    </source>
</evidence>
<evidence type="ECO:0000256" key="7">
    <source>
        <dbReference type="ARBA" id="ARBA00022912"/>
    </source>
</evidence>
<comment type="catalytic activity">
    <reaction evidence="9 12">
        <text>O-phospho-L-seryl-[protein] + H2O = L-seryl-[protein] + phosphate</text>
        <dbReference type="Rhea" id="RHEA:20629"/>
        <dbReference type="Rhea" id="RHEA-COMP:9863"/>
        <dbReference type="Rhea" id="RHEA-COMP:11604"/>
        <dbReference type="ChEBI" id="CHEBI:15377"/>
        <dbReference type="ChEBI" id="CHEBI:29999"/>
        <dbReference type="ChEBI" id="CHEBI:43474"/>
        <dbReference type="ChEBI" id="CHEBI:83421"/>
        <dbReference type="EC" id="3.1.3.16"/>
    </reaction>
</comment>
<evidence type="ECO:0000256" key="8">
    <source>
        <dbReference type="ARBA" id="ARBA00023242"/>
    </source>
</evidence>
<feature type="compositionally biased region" description="Polar residues" evidence="13">
    <location>
        <begin position="208"/>
        <end position="222"/>
    </location>
</feature>
<evidence type="ECO:0000259" key="14">
    <source>
        <dbReference type="PROSITE" id="PS51479"/>
    </source>
</evidence>
<dbReference type="PANTHER" id="PTHR14732:SF0">
    <property type="entry name" value="RNA POLYMERASE II SUBUNIT B1 CTD PHOSPHATASE RPAP2-RELATED"/>
    <property type="match status" value="1"/>
</dbReference>
<evidence type="ECO:0000256" key="10">
    <source>
        <dbReference type="ARBA" id="ARBA00048336"/>
    </source>
</evidence>
<dbReference type="PROSITE" id="PS51479">
    <property type="entry name" value="ZF_RTR1"/>
    <property type="match status" value="1"/>
</dbReference>
<comment type="subcellular location">
    <subcellularLocation>
        <location evidence="1 12">Nucleus</location>
    </subcellularLocation>
</comment>
<evidence type="ECO:0000256" key="3">
    <source>
        <dbReference type="ARBA" id="ARBA00022723"/>
    </source>
</evidence>
<gene>
    <name evidence="15" type="ORF">RS030_192817</name>
</gene>
<comment type="function">
    <text evidence="12">Putative RNA polymerase II subunit B1 C-terminal domain (CTD) phosphatase involved in RNA polymerase II transcription regulation.</text>
</comment>
<keyword evidence="6 12" id="KW-0862">Zinc</keyword>
<keyword evidence="8 12" id="KW-0539">Nucleus</keyword>
<proteinExistence type="inferred from homology"/>
<comment type="similarity">
    <text evidence="2 11 12">Belongs to the RPAP2 family.</text>
</comment>
<dbReference type="Gene3D" id="1.25.40.820">
    <property type="match status" value="1"/>
</dbReference>
<dbReference type="Pfam" id="PF04181">
    <property type="entry name" value="RPAP2_Rtr1"/>
    <property type="match status" value="1"/>
</dbReference>
<dbReference type="AlphaFoldDB" id="A0AAV9Y258"/>
<keyword evidence="5 12" id="KW-0378">Hydrolase</keyword>
<sequence length="542" mass="62408">MGTNNEQKEKLRRELIERHVRNIEEANCISLKFQEKLIENIGLLDDKAKEYIRFFLRPDDLEEISVERAEMGRCGWIQCERKIPKDSSKFPKNHWKLDKDQGEIIDAQILCLFCSTKCYYSYINLGINLSESPPHMRTQVLLSIKEWLGIGKVESSDKLDDNIKLECLNKGEKNKVINEITNDAGTTLSSNLPSGIGLGDKQLESSKGAVNTSDKNSISGNSIGDVALPKVENNTNKPGLEEKKEKLIQLLDGLKAFKKNGSNNKESECIKQFEYLNIDDCNGKDKSGHGYDDDYTFNDLSDVLRIDNEFLTKNKGKTYKNNEKCFASKNEYNSNCNGCTEEDTNEDYGEYSENEDNEENDEYGGYCDEEEDRILLTSQFYDKLSPEVVVYDLLTSLITKETALLLSSKHIDAEKQDEVKGSNKEISELSTIQNERRSILKDSVSLYINSVEWIKCANKLLFTIYKLIDTFIFPFPIPNYKENCVELFTFIVIEVIFDKNVNNISIDMFEEELKHKFNNWIQNINNKYDCRFIKNTKLLFED</sequence>
<dbReference type="InterPro" id="IPR038534">
    <property type="entry name" value="Rtr1/RPAP2_sf"/>
</dbReference>
<dbReference type="GO" id="GO:0043175">
    <property type="term" value="F:RNA polymerase core enzyme binding"/>
    <property type="evidence" value="ECO:0007669"/>
    <property type="project" value="UniProtKB-UniRule"/>
</dbReference>
<keyword evidence="3 12" id="KW-0479">Metal-binding</keyword>
<comment type="caution">
    <text evidence="15">The sequence shown here is derived from an EMBL/GenBank/DDBJ whole genome shotgun (WGS) entry which is preliminary data.</text>
</comment>
<keyword evidence="16" id="KW-1185">Reference proteome</keyword>
<dbReference type="InterPro" id="IPR007308">
    <property type="entry name" value="Rtr1/RPAP2_dom"/>
</dbReference>
<accession>A0AAV9Y258</accession>
<evidence type="ECO:0000256" key="13">
    <source>
        <dbReference type="SAM" id="MobiDB-lite"/>
    </source>
</evidence>
<protein>
    <recommendedName>
        <fullName evidence="12">RNA polymerase II subunit B1 CTD phosphatase RPAP2 homolog</fullName>
        <ecNumber evidence="12">3.1.3.16</ecNumber>
    </recommendedName>
</protein>
<dbReference type="GO" id="GO:0005634">
    <property type="term" value="C:nucleus"/>
    <property type="evidence" value="ECO:0007669"/>
    <property type="project" value="UniProtKB-SubCell"/>
</dbReference>